<keyword evidence="2" id="KW-0169">Cobalamin biosynthesis</keyword>
<dbReference type="InterPro" id="IPR035996">
    <property type="entry name" value="4pyrrol_Methylase_sf"/>
</dbReference>
<dbReference type="InterPro" id="IPR006363">
    <property type="entry name" value="Cbl_synth_CobJ/CibH_dom"/>
</dbReference>
<evidence type="ECO:0000313" key="7">
    <source>
        <dbReference type="EMBL" id="RDJ26242.1"/>
    </source>
</evidence>
<keyword evidence="5" id="KW-0949">S-adenosyl-L-methionine</keyword>
<dbReference type="Gene3D" id="3.30.950.10">
    <property type="entry name" value="Methyltransferase, Cobalt-precorrin-4 Transmethylase, Domain 2"/>
    <property type="match status" value="1"/>
</dbReference>
<reference evidence="8" key="1">
    <citation type="submission" date="2018-07" db="EMBL/GenBank/DDBJ databases">
        <authorList>
            <person name="Safronova V.I."/>
            <person name="Chirak E.R."/>
            <person name="Sazanova A.L."/>
        </authorList>
    </citation>
    <scope>NUCLEOTIDE SEQUENCE [LARGE SCALE GENOMIC DNA]</scope>
    <source>
        <strain evidence="8">RCAM04685</strain>
    </source>
</reference>
<dbReference type="PANTHER" id="PTHR47036:SF1">
    <property type="entry name" value="COBALT-FACTOR III C(17)-METHYLTRANSFERASE-RELATED"/>
    <property type="match status" value="1"/>
</dbReference>
<keyword evidence="8" id="KW-1185">Reference proteome</keyword>
<dbReference type="AlphaFoldDB" id="A0A370L8Z1"/>
<feature type="domain" description="Tetrapyrrole methylase" evidence="6">
    <location>
        <begin position="25"/>
        <end position="232"/>
    </location>
</feature>
<proteinExistence type="predicted"/>
<dbReference type="InterPro" id="IPR014777">
    <property type="entry name" value="4pyrrole_Mease_sub1"/>
</dbReference>
<evidence type="ECO:0000313" key="8">
    <source>
        <dbReference type="Proteomes" id="UP000255207"/>
    </source>
</evidence>
<evidence type="ECO:0000256" key="5">
    <source>
        <dbReference type="ARBA" id="ARBA00022691"/>
    </source>
</evidence>
<evidence type="ECO:0000256" key="3">
    <source>
        <dbReference type="ARBA" id="ARBA00022603"/>
    </source>
</evidence>
<dbReference type="EC" id="2.1.1.131" evidence="7"/>
<dbReference type="GO" id="GO:0030789">
    <property type="term" value="F:precorrin-3B C17-methyltransferase activity"/>
    <property type="evidence" value="ECO:0007669"/>
    <property type="project" value="UniProtKB-EC"/>
</dbReference>
<dbReference type="NCBIfam" id="TIGR01466">
    <property type="entry name" value="cobJ_cbiH"/>
    <property type="match status" value="1"/>
</dbReference>
<comment type="caution">
    <text evidence="7">The sequence shown here is derived from an EMBL/GenBank/DDBJ whole genome shotgun (WGS) entry which is preliminary data.</text>
</comment>
<evidence type="ECO:0000256" key="1">
    <source>
        <dbReference type="ARBA" id="ARBA00004953"/>
    </source>
</evidence>
<protein>
    <submittedName>
        <fullName evidence="7">Precorrin-3B C(17)-methyltransferase</fullName>
        <ecNumber evidence="7">2.1.1.131</ecNumber>
    </submittedName>
</protein>
<dbReference type="RefSeq" id="WP_114829184.1">
    <property type="nucleotide sequence ID" value="NZ_QQTO01000022.1"/>
</dbReference>
<dbReference type="InterPro" id="IPR000878">
    <property type="entry name" value="4pyrrol_Mease"/>
</dbReference>
<evidence type="ECO:0000256" key="4">
    <source>
        <dbReference type="ARBA" id="ARBA00022679"/>
    </source>
</evidence>
<gene>
    <name evidence="7" type="primary">cobJ</name>
    <name evidence="7" type="ORF">DWE98_10465</name>
</gene>
<dbReference type="Pfam" id="PF00590">
    <property type="entry name" value="TP_methylase"/>
    <property type="match status" value="1"/>
</dbReference>
<dbReference type="Gene3D" id="3.40.1010.10">
    <property type="entry name" value="Cobalt-precorrin-4 Transmethylase, Domain 1"/>
    <property type="match status" value="1"/>
</dbReference>
<evidence type="ECO:0000256" key="2">
    <source>
        <dbReference type="ARBA" id="ARBA00022573"/>
    </source>
</evidence>
<organism evidence="7 8">
    <name type="scientific">Bosea caraganae</name>
    <dbReference type="NCBI Taxonomy" id="2763117"/>
    <lineage>
        <taxon>Bacteria</taxon>
        <taxon>Pseudomonadati</taxon>
        <taxon>Pseudomonadota</taxon>
        <taxon>Alphaproteobacteria</taxon>
        <taxon>Hyphomicrobiales</taxon>
        <taxon>Boseaceae</taxon>
        <taxon>Bosea</taxon>
    </lineage>
</organism>
<keyword evidence="3 7" id="KW-0489">Methyltransferase</keyword>
<dbReference type="InterPro" id="IPR014776">
    <property type="entry name" value="4pyrrole_Mease_sub2"/>
</dbReference>
<dbReference type="GO" id="GO:0009236">
    <property type="term" value="P:cobalamin biosynthetic process"/>
    <property type="evidence" value="ECO:0007669"/>
    <property type="project" value="UniProtKB-UniPathway"/>
</dbReference>
<dbReference type="CDD" id="cd11646">
    <property type="entry name" value="Precorrin_3B_C17_MT"/>
    <property type="match status" value="1"/>
</dbReference>
<dbReference type="GO" id="GO:0032259">
    <property type="term" value="P:methylation"/>
    <property type="evidence" value="ECO:0007669"/>
    <property type="project" value="UniProtKB-KW"/>
</dbReference>
<keyword evidence="4 7" id="KW-0808">Transferase</keyword>
<accession>A0A370L8Z1</accession>
<dbReference type="Proteomes" id="UP000255207">
    <property type="component" value="Unassembled WGS sequence"/>
</dbReference>
<comment type="pathway">
    <text evidence="1">Cofactor biosynthesis; adenosylcobalamin biosynthesis.</text>
</comment>
<dbReference type="OrthoDB" id="9772960at2"/>
<evidence type="ECO:0000259" key="6">
    <source>
        <dbReference type="Pfam" id="PF00590"/>
    </source>
</evidence>
<dbReference type="PANTHER" id="PTHR47036">
    <property type="entry name" value="COBALT-FACTOR III C(17)-METHYLTRANSFERASE-RELATED"/>
    <property type="match status" value="1"/>
</dbReference>
<name>A0A370L8Z1_9HYPH</name>
<dbReference type="SUPFAM" id="SSF53790">
    <property type="entry name" value="Tetrapyrrole methylase"/>
    <property type="match status" value="1"/>
</dbReference>
<dbReference type="EMBL" id="QQTP01000004">
    <property type="protein sequence ID" value="RDJ26242.1"/>
    <property type="molecule type" value="Genomic_DNA"/>
</dbReference>
<sequence>MSERPIYFDLPEVGPSRLSAGLGSLTIVGLGPGEAQWLTPAAQHALDTASDLVGYGPYLDRISAREDCIKHGSDNRVELDRARHALELAAGGGKVAVVSGGDPGVFAMAAAVFEALEAGDPAWLALPITVEPGITAMLAAAARAGAPLGGDFCAISLSDNLKPWEVITARLEAALSADFVISLYNPISKARPWQLGEALTLAAKHRPAETPVIFARAVGRRDEALRILSMAEAVAAAETADMATLVMIGASSTRLIARPGQKPIVYTPRSVTKSPWATSQGRT</sequence>
<dbReference type="UniPathway" id="UPA00148"/>
<dbReference type="InterPro" id="IPR051810">
    <property type="entry name" value="Precorrin_MeTrfase"/>
</dbReference>